<dbReference type="InterPro" id="IPR011965">
    <property type="entry name" value="PaaX_trns_reg"/>
</dbReference>
<dbReference type="PANTHER" id="PTHR30319:SF1">
    <property type="entry name" value="TRANSCRIPTIONAL REPRESSOR PAAX"/>
    <property type="match status" value="1"/>
</dbReference>
<protein>
    <submittedName>
        <fullName evidence="3">Phenylacetic acid degradation operon negative regulatory protein</fullName>
    </submittedName>
</protein>
<gene>
    <name evidence="3" type="ORF">J2S19_004557</name>
</gene>
<evidence type="ECO:0000259" key="1">
    <source>
        <dbReference type="Pfam" id="PF08223"/>
    </source>
</evidence>
<evidence type="ECO:0000259" key="2">
    <source>
        <dbReference type="Pfam" id="PF20803"/>
    </source>
</evidence>
<dbReference type="PIRSF" id="PIRSF020623">
    <property type="entry name" value="PaaX"/>
    <property type="match status" value="1"/>
</dbReference>
<evidence type="ECO:0000313" key="3">
    <source>
        <dbReference type="EMBL" id="MDQ0233215.1"/>
    </source>
</evidence>
<feature type="domain" description="Transcriptional repressor PaaX-like central Cas2-like" evidence="2">
    <location>
        <begin position="66"/>
        <end position="137"/>
    </location>
</feature>
<keyword evidence="4" id="KW-1185">Reference proteome</keyword>
<dbReference type="EMBL" id="JAUSUD010000033">
    <property type="protein sequence ID" value="MDQ0233215.1"/>
    <property type="molecule type" value="Genomic_DNA"/>
</dbReference>
<proteinExistence type="predicted"/>
<dbReference type="InterPro" id="IPR013225">
    <property type="entry name" value="PaaX_C"/>
</dbReference>
<dbReference type="Pfam" id="PF08223">
    <property type="entry name" value="PaaX_C"/>
    <property type="match status" value="1"/>
</dbReference>
<dbReference type="InterPro" id="IPR036390">
    <property type="entry name" value="WH_DNA-bd_sf"/>
</dbReference>
<accession>A0ABT9ZLN9</accession>
<dbReference type="InterPro" id="IPR048846">
    <property type="entry name" value="PaaX-like_central"/>
</dbReference>
<dbReference type="PANTHER" id="PTHR30319">
    <property type="entry name" value="PHENYLACETIC ACID REGULATOR-RELATED TRANSCRIPTIONAL REPRESSOR"/>
    <property type="match status" value="1"/>
</dbReference>
<dbReference type="Gene3D" id="3.30.70.2650">
    <property type="match status" value="1"/>
</dbReference>
<organism evidence="3 4">
    <name type="scientific">Metabacillus malikii</name>
    <dbReference type="NCBI Taxonomy" id="1504265"/>
    <lineage>
        <taxon>Bacteria</taxon>
        <taxon>Bacillati</taxon>
        <taxon>Bacillota</taxon>
        <taxon>Bacilli</taxon>
        <taxon>Bacillales</taxon>
        <taxon>Bacillaceae</taxon>
        <taxon>Metabacillus</taxon>
    </lineage>
</organism>
<name>A0ABT9ZLN9_9BACI</name>
<evidence type="ECO:0000313" key="4">
    <source>
        <dbReference type="Proteomes" id="UP001234495"/>
    </source>
</evidence>
<comment type="caution">
    <text evidence="3">The sequence shown here is derived from an EMBL/GenBank/DDBJ whole genome shotgun (WGS) entry which is preliminary data.</text>
</comment>
<dbReference type="SUPFAM" id="SSF46785">
    <property type="entry name" value="Winged helix' DNA-binding domain"/>
    <property type="match status" value="1"/>
</dbReference>
<sequence length="260" mass="30847">MGEIEGKKLIKTYEAMGYTPQIIRNLLTKLKKEKYIDSLNRAIYRITPLGKEVLSSLYFKRDLYSKHWDGKWYIILIEIPEMLRKKRDIFRRKLIQFGFGQLNKSVYVYPWDITKDVINIIDTLEIEDYVTILASNEFLLNKISKDGEKGANKALEIWKIEELNNIYKEKFERFEMERKSDINKLLNNQHPDDLIAFSYYLEICKLINELLDIDPMLPPEFLPGSWGGTKVLSELNRLYKLIANIIPKESIYYIFVEKDL</sequence>
<feature type="domain" description="Transcriptional repressor PaaX-like C-terminal" evidence="1">
    <location>
        <begin position="158"/>
        <end position="240"/>
    </location>
</feature>
<dbReference type="Pfam" id="PF20803">
    <property type="entry name" value="PaaX_M"/>
    <property type="match status" value="1"/>
</dbReference>
<reference evidence="3 4" key="1">
    <citation type="submission" date="2023-07" db="EMBL/GenBank/DDBJ databases">
        <title>Genomic Encyclopedia of Type Strains, Phase IV (KMG-IV): sequencing the most valuable type-strain genomes for metagenomic binning, comparative biology and taxonomic classification.</title>
        <authorList>
            <person name="Goeker M."/>
        </authorList>
    </citation>
    <scope>NUCLEOTIDE SEQUENCE [LARGE SCALE GENOMIC DNA]</scope>
    <source>
        <strain evidence="3 4">DSM 29005</strain>
    </source>
</reference>
<dbReference type="Proteomes" id="UP001234495">
    <property type="component" value="Unassembled WGS sequence"/>
</dbReference>